<gene>
    <name evidence="2" type="ORF">NC99_29630</name>
</gene>
<evidence type="ECO:0000313" key="2">
    <source>
        <dbReference type="EMBL" id="KOH44242.1"/>
    </source>
</evidence>
<reference evidence="3" key="1">
    <citation type="submission" date="2015-07" db="EMBL/GenBank/DDBJ databases">
        <title>Genome sequencing of Sunxiuqinia dokdonensis strain SK.</title>
        <authorList>
            <person name="Ahn S."/>
            <person name="Kim B.-C."/>
        </authorList>
    </citation>
    <scope>NUCLEOTIDE SEQUENCE [LARGE SCALE GENOMIC DNA]</scope>
    <source>
        <strain evidence="3">SK</strain>
    </source>
</reference>
<evidence type="ECO:0000256" key="1">
    <source>
        <dbReference type="SAM" id="SignalP"/>
    </source>
</evidence>
<keyword evidence="3" id="KW-1185">Reference proteome</keyword>
<accession>A0A0L8V7T4</accession>
<proteinExistence type="predicted"/>
<comment type="caution">
    <text evidence="2">The sequence shown here is derived from an EMBL/GenBank/DDBJ whole genome shotgun (WGS) entry which is preliminary data.</text>
</comment>
<name>A0A0L8V7T4_9BACT</name>
<feature type="chain" id="PRO_5005591655" description="Outer membrane protein beta-barrel domain-containing protein" evidence="1">
    <location>
        <begin position="23"/>
        <end position="237"/>
    </location>
</feature>
<evidence type="ECO:0000313" key="3">
    <source>
        <dbReference type="Proteomes" id="UP000036958"/>
    </source>
</evidence>
<dbReference type="AlphaFoldDB" id="A0A0L8V7T4"/>
<evidence type="ECO:0008006" key="4">
    <source>
        <dbReference type="Google" id="ProtNLM"/>
    </source>
</evidence>
<dbReference type="RefSeq" id="WP_053184629.1">
    <property type="nucleotide sequence ID" value="NZ_LGIA01000168.1"/>
</dbReference>
<feature type="signal peptide" evidence="1">
    <location>
        <begin position="1"/>
        <end position="22"/>
    </location>
</feature>
<dbReference type="OrthoDB" id="1119117at2"/>
<sequence>MQPLKRLLQTCLMLVLSFNAFAQPASKDWMLSLEGNYYKSKSSESNLDSQFKSNEKEWHLSFNAERFVTDRFSLGLGLARYHEKMEENTQQVLLEASGSSVHGTFTEAEGTIWLPRIFCKYYWPVIGRFYLVPRFSGSYGRAKVNASVFSASVYHAPTDDLSEIDPGTLTGWEADVKGNLLSLELAPELAYFLGNRWGLSACLGGLRYDRFGGDLDISDWTFSFKRQYWKMGVNFRF</sequence>
<organism evidence="2 3">
    <name type="scientific">Sunxiuqinia dokdonensis</name>
    <dbReference type="NCBI Taxonomy" id="1409788"/>
    <lineage>
        <taxon>Bacteria</taxon>
        <taxon>Pseudomonadati</taxon>
        <taxon>Bacteroidota</taxon>
        <taxon>Bacteroidia</taxon>
        <taxon>Marinilabiliales</taxon>
        <taxon>Prolixibacteraceae</taxon>
        <taxon>Sunxiuqinia</taxon>
    </lineage>
</organism>
<protein>
    <recommendedName>
        <fullName evidence="4">Outer membrane protein beta-barrel domain-containing protein</fullName>
    </recommendedName>
</protein>
<dbReference type="EMBL" id="LGIA01000168">
    <property type="protein sequence ID" value="KOH44242.1"/>
    <property type="molecule type" value="Genomic_DNA"/>
</dbReference>
<keyword evidence="1" id="KW-0732">Signal</keyword>
<dbReference type="Proteomes" id="UP000036958">
    <property type="component" value="Unassembled WGS sequence"/>
</dbReference>